<dbReference type="Proteomes" id="UP000316217">
    <property type="component" value="Unassembled WGS sequence"/>
</dbReference>
<evidence type="ECO:0000313" key="3">
    <source>
        <dbReference type="Proteomes" id="UP000316217"/>
    </source>
</evidence>
<keyword evidence="1" id="KW-1133">Transmembrane helix</keyword>
<protein>
    <recommendedName>
        <fullName evidence="4">Membrane protein 6-pyruvoyl-tetrahydropterin synthase-related domain-containing protein</fullName>
    </recommendedName>
</protein>
<sequence>MSSVIKAFLMYPLETTSRFDLYSEPRIKLLGLLIILIASLSLFRKDKLNSFSLIVLSVAVALFQGISPPLGGFYRFLYKNLPGFFIYREVHHFDSLLLLSISLLLGSSLDTLAKKMASRTSLILLTFLMLILVSFYGYPVLSGDLNGFFTPLNIPSYYIDALNYLEKVNITARVFYESGYLTIYSWHPPHCVTENVFYLDPFMPSIVNSRNAFAATTLPDYARSQISGIIDSFYDGNINALRFLGIKYVVIDSADSTSDSFPVEGLKLRKEIGSIKIYEVENSLPLIYPTNSLTVLKEDKRFAFLNAKNSSLFVLEGQSPFSKNVEFSSKVNISWTYVSPVEYRVKVNSTGPFFLVFLETYDDGWSASSSGRIYTHFIGYGYSNAWLINDSGCFEVKVEFRPHVFFYYGSAITIFSIIAVSLLVVLEIRQRNSKSEERSYNHL</sequence>
<name>A0A520KHG9_9CREN</name>
<gene>
    <name evidence="2" type="ORF">EF810_07420</name>
</gene>
<proteinExistence type="predicted"/>
<comment type="caution">
    <text evidence="2">The sequence shown here is derived from an EMBL/GenBank/DDBJ whole genome shotgun (WGS) entry which is preliminary data.</text>
</comment>
<dbReference type="AlphaFoldDB" id="A0A520KHG9"/>
<feature type="transmembrane region" description="Helical" evidence="1">
    <location>
        <begin position="121"/>
        <end position="141"/>
    </location>
</feature>
<evidence type="ECO:0008006" key="4">
    <source>
        <dbReference type="Google" id="ProtNLM"/>
    </source>
</evidence>
<evidence type="ECO:0000313" key="2">
    <source>
        <dbReference type="EMBL" id="RZN58495.1"/>
    </source>
</evidence>
<keyword evidence="1" id="KW-0472">Membrane</keyword>
<reference evidence="2 3" key="1">
    <citation type="journal article" date="2019" name="Nat. Microbiol.">
        <title>Wide diversity of methane and short-chain alkane metabolisms in uncultured archaea.</title>
        <authorList>
            <person name="Borrel G."/>
            <person name="Adam P.S."/>
            <person name="McKay L.J."/>
            <person name="Chen L.X."/>
            <person name="Sierra-Garcia I.N."/>
            <person name="Sieber C.M."/>
            <person name="Letourneur Q."/>
            <person name="Ghozlane A."/>
            <person name="Andersen G.L."/>
            <person name="Li W.J."/>
            <person name="Hallam S.J."/>
            <person name="Muyzer G."/>
            <person name="de Oliveira V.M."/>
            <person name="Inskeep W.P."/>
            <person name="Banfield J.F."/>
            <person name="Gribaldo S."/>
        </authorList>
    </citation>
    <scope>NUCLEOTIDE SEQUENCE [LARGE SCALE GENOMIC DNA]</scope>
    <source>
        <strain evidence="2">NM4</strain>
    </source>
</reference>
<dbReference type="EMBL" id="RXII01000118">
    <property type="protein sequence ID" value="RZN58495.1"/>
    <property type="molecule type" value="Genomic_DNA"/>
</dbReference>
<keyword evidence="1" id="KW-0812">Transmembrane</keyword>
<feature type="transmembrane region" description="Helical" evidence="1">
    <location>
        <begin position="405"/>
        <end position="426"/>
    </location>
</feature>
<evidence type="ECO:0000256" key="1">
    <source>
        <dbReference type="SAM" id="Phobius"/>
    </source>
</evidence>
<feature type="transmembrane region" description="Helical" evidence="1">
    <location>
        <begin position="27"/>
        <end position="43"/>
    </location>
</feature>
<organism evidence="2 3">
    <name type="scientific">Candidatus Methanodesulfokora washburnensis</name>
    <dbReference type="NCBI Taxonomy" id="2478471"/>
    <lineage>
        <taxon>Archaea</taxon>
        <taxon>Thermoproteota</taxon>
        <taxon>Candidatus Korarchaeia</taxon>
        <taxon>Candidatus Korarchaeia incertae sedis</taxon>
        <taxon>Candidatus Methanodesulfokora</taxon>
    </lineage>
</organism>
<feature type="transmembrane region" description="Helical" evidence="1">
    <location>
        <begin position="90"/>
        <end position="109"/>
    </location>
</feature>
<feature type="transmembrane region" description="Helical" evidence="1">
    <location>
        <begin position="50"/>
        <end position="70"/>
    </location>
</feature>
<accession>A0A520KHG9</accession>